<feature type="compositionally biased region" description="Polar residues" evidence="7">
    <location>
        <begin position="535"/>
        <end position="546"/>
    </location>
</feature>
<feature type="compositionally biased region" description="Polar residues" evidence="7">
    <location>
        <begin position="436"/>
        <end position="446"/>
    </location>
</feature>
<keyword evidence="5" id="KW-0378">Hydrolase</keyword>
<evidence type="ECO:0000256" key="1">
    <source>
        <dbReference type="ARBA" id="ARBA00009136"/>
    </source>
</evidence>
<dbReference type="CDD" id="cd01796">
    <property type="entry name" value="Ubl_Ddi1_like"/>
    <property type="match status" value="1"/>
</dbReference>
<gene>
    <name evidence="10" type="primary">LOC113906743</name>
</gene>
<dbReference type="PROSITE" id="PS50053">
    <property type="entry name" value="UBIQUITIN_2"/>
    <property type="match status" value="1"/>
</dbReference>
<feature type="domain" description="UBA" evidence="8">
    <location>
        <begin position="981"/>
        <end position="1015"/>
    </location>
</feature>
<dbReference type="RefSeq" id="XP_027421119.1">
    <property type="nucleotide sequence ID" value="XM_027565318.1"/>
</dbReference>
<dbReference type="Proteomes" id="UP000429181">
    <property type="component" value="Chromosome 16"/>
</dbReference>
<sequence>MLLTVYCVRRDLSEVTFSLQVDADFELHNFRALCELESGIPAAESQIVYAERPLTDNHRSLASYGLKDGDVVILRQKENADPRPSVQFPNLPRIDFRSIAVPGTSNTRQRQPPGVQQSHSAPGEIASSPQGLDNPALLRDMLLANPHELSLLKERNPPLADALLSGDLERFSRVLVEQQQDRARREQERIRLFSADPFDLEAQAKIEEDIRQQNIEENMTIAMEEAPESFGQVVMLYINCKVNGHPVKAFVDSGAQMTIMSQACAERCNIMRLVDRRWAGIAKGVGTQKIIGRVHLAQVQIEGDFLACSFSILEEQPMDMLLGLDMLKRHQCSIDLKKNVLVIGTTGSKTTFLPEGELPECARLAYGAGRDEVRPEEIADQELAEALQKSVEDAEKSGKETTSLGMSSLPTSDGFNHQAHPPGLSPEIGNPPSLAHSVSASVSPIQPSDPDSIEPKAVKALKASAELQITSEQKEHLPPQDLSDCAPSADSAPANQSPAMPLQNSLEEAIVADHVEKSAERSTQGLKSHLHTRQEASLSVTTTGMQEPQRLTGEKVWHPEYQDPSQVSGLQQHEEPRNEHEVIQQSASHDQDHPCHTGDLELLGERQQSSAGLEAAMKGDRLQQNVDLPGTGKDILPSGCLGCSNSETLMEVDIVEQSLVAVPNSGGQNTNVKNSGASDLILDNPLMEVETSKCNPSSEISSNSISTQDLQLLESNVEMSETSKECGDHPSSLISLCGSCQPSVESSEESCSSLTAALKELHELLVISSKPASENTSEEGFCQSETVVEGQTGIKDLSERWTQNEHLTATQSEQCSQVSFHQAISIAVKTEELTDTSADTGVEDGETVNLRGPGDGLLTDKEGVPKSKESVNKSSSVTVASAEASNQLHCTLGVEISPRLLADEEDTLNQTSEQTESSSPACILVKDLGQGTQNPVTDRPEAREHVCPEAAGPLLGLEPSTSHPSPSPSFLAPLIFPAADIDRILRAGFTLQEALGALHRVGGNADLALLVLLAKNIVVPT</sequence>
<keyword evidence="3" id="KW-0645">Protease</keyword>
<evidence type="ECO:0000256" key="2">
    <source>
        <dbReference type="ARBA" id="ARBA00022448"/>
    </source>
</evidence>
<feature type="compositionally biased region" description="Basic and acidic residues" evidence="7">
    <location>
        <begin position="858"/>
        <end position="871"/>
    </location>
</feature>
<keyword evidence="4" id="KW-0064">Aspartyl protease</keyword>
<dbReference type="InterPro" id="IPR021109">
    <property type="entry name" value="Peptidase_aspartic_dom_sf"/>
</dbReference>
<dbReference type="GO" id="GO:0031647">
    <property type="term" value="P:regulation of protein stability"/>
    <property type="evidence" value="ECO:0007669"/>
    <property type="project" value="UniProtKB-ARBA"/>
</dbReference>
<evidence type="ECO:0000256" key="6">
    <source>
        <dbReference type="ARBA" id="ARBA00022927"/>
    </source>
</evidence>
<reference evidence="10" key="2">
    <citation type="submission" date="2025-08" db="UniProtKB">
        <authorList>
            <consortium name="Ensembl"/>
        </authorList>
    </citation>
    <scope>IDENTIFICATION</scope>
</reference>
<organism evidence="10 11">
    <name type="scientific">Bos indicus x Bos taurus</name>
    <name type="common">Hybrid cattle</name>
    <dbReference type="NCBI Taxonomy" id="30522"/>
    <lineage>
        <taxon>Eukaryota</taxon>
        <taxon>Metazoa</taxon>
        <taxon>Chordata</taxon>
        <taxon>Craniata</taxon>
        <taxon>Vertebrata</taxon>
        <taxon>Euteleostomi</taxon>
        <taxon>Mammalia</taxon>
        <taxon>Eutheria</taxon>
        <taxon>Laurasiatheria</taxon>
        <taxon>Artiodactyla</taxon>
        <taxon>Ruminantia</taxon>
        <taxon>Pecora</taxon>
        <taxon>Bovidae</taxon>
        <taxon>Bovinae</taxon>
        <taxon>Bos</taxon>
    </lineage>
</organism>
<dbReference type="InterPro" id="IPR033882">
    <property type="entry name" value="DDI1_N"/>
</dbReference>
<feature type="compositionally biased region" description="Polar residues" evidence="7">
    <location>
        <begin position="400"/>
        <end position="415"/>
    </location>
</feature>
<evidence type="ECO:0000259" key="8">
    <source>
        <dbReference type="PROSITE" id="PS50030"/>
    </source>
</evidence>
<evidence type="ECO:0000256" key="4">
    <source>
        <dbReference type="ARBA" id="ARBA00022750"/>
    </source>
</evidence>
<dbReference type="FunFam" id="2.40.70.10:FF:000005">
    <property type="entry name" value="DNA damage inducible 1 homolog 2"/>
    <property type="match status" value="1"/>
</dbReference>
<dbReference type="GO" id="GO:0072711">
    <property type="term" value="P:cellular response to hydroxyurea"/>
    <property type="evidence" value="ECO:0007669"/>
    <property type="project" value="UniProtKB-ARBA"/>
</dbReference>
<dbReference type="Pfam" id="PF24669">
    <property type="entry name" value="Ddi2_HDD"/>
    <property type="match status" value="1"/>
</dbReference>
<feature type="compositionally biased region" description="Polar residues" evidence="7">
    <location>
        <begin position="103"/>
        <end position="120"/>
    </location>
</feature>
<feature type="compositionally biased region" description="Low complexity" evidence="7">
    <location>
        <begin position="483"/>
        <end position="494"/>
    </location>
</feature>
<feature type="region of interest" description="Disordered" evidence="7">
    <location>
        <begin position="387"/>
        <end position="453"/>
    </location>
</feature>
<evidence type="ECO:0000256" key="7">
    <source>
        <dbReference type="SAM" id="MobiDB-lite"/>
    </source>
</evidence>
<dbReference type="InterPro" id="IPR019103">
    <property type="entry name" value="Peptidase_aspartic_DDI1-type"/>
</dbReference>
<dbReference type="PANTHER" id="PTHR15397:SF3">
    <property type="entry name" value="DNA DAMAGE INDUCIBLE 1 HOMOLOG 2"/>
    <property type="match status" value="1"/>
</dbReference>
<accession>A0A4W2FLF8</accession>
<comment type="similarity">
    <text evidence="1">Belongs to the DDI1 family.</text>
</comment>
<dbReference type="Ensembl" id="ENSBIXT00005004384.1">
    <property type="protein sequence ID" value="ENSBIXP00005006444.1"/>
    <property type="gene ID" value="ENSBIXG00005011928.1"/>
</dbReference>
<feature type="region of interest" description="Disordered" evidence="7">
    <location>
        <begin position="517"/>
        <end position="597"/>
    </location>
</feature>
<dbReference type="CDD" id="cd05479">
    <property type="entry name" value="RP_DDI"/>
    <property type="match status" value="1"/>
</dbReference>
<feature type="compositionally biased region" description="Basic and acidic residues" evidence="7">
    <location>
        <begin position="390"/>
        <end position="399"/>
    </location>
</feature>
<dbReference type="PANTHER" id="PTHR15397">
    <property type="entry name" value="SODIUM-GLUCOSE COTRANSPORTER REGULATORY PROTEIN -RELATED"/>
    <property type="match status" value="1"/>
</dbReference>
<feature type="region of interest" description="Disordered" evidence="7">
    <location>
        <begin position="473"/>
        <end position="499"/>
    </location>
</feature>
<dbReference type="PROSITE" id="PS50030">
    <property type="entry name" value="UBA"/>
    <property type="match status" value="1"/>
</dbReference>
<evidence type="ECO:0000259" key="9">
    <source>
        <dbReference type="PROSITE" id="PS50053"/>
    </source>
</evidence>
<keyword evidence="2" id="KW-0813">Transport</keyword>
<protein>
    <submittedName>
        <fullName evidence="10">Protein DDI1 homolog 2</fullName>
    </submittedName>
</protein>
<feature type="domain" description="Ubiquitin-like" evidence="9">
    <location>
        <begin position="1"/>
        <end position="81"/>
    </location>
</feature>
<dbReference type="SUPFAM" id="SSF50630">
    <property type="entry name" value="Acid proteases"/>
    <property type="match status" value="1"/>
</dbReference>
<dbReference type="InterPro" id="IPR015940">
    <property type="entry name" value="UBA"/>
</dbReference>
<dbReference type="SUPFAM" id="SSF54236">
    <property type="entry name" value="Ubiquitin-like"/>
    <property type="match status" value="1"/>
</dbReference>
<dbReference type="GO" id="GO:0015031">
    <property type="term" value="P:protein transport"/>
    <property type="evidence" value="ECO:0007669"/>
    <property type="project" value="UniProtKB-KW"/>
</dbReference>
<feature type="region of interest" description="Disordered" evidence="7">
    <location>
        <begin position="103"/>
        <end position="132"/>
    </location>
</feature>
<evidence type="ECO:0000256" key="3">
    <source>
        <dbReference type="ARBA" id="ARBA00022670"/>
    </source>
</evidence>
<name>A0A4W2FLF8_BOBOX</name>
<dbReference type="GeneID" id="113906743"/>
<dbReference type="GO" id="GO:0097752">
    <property type="term" value="P:regulation of DNA stability"/>
    <property type="evidence" value="ECO:0007669"/>
    <property type="project" value="UniProtKB-ARBA"/>
</dbReference>
<dbReference type="Pfam" id="PF09668">
    <property type="entry name" value="Asp_protease"/>
    <property type="match status" value="1"/>
</dbReference>
<reference evidence="10 11" key="1">
    <citation type="submission" date="2018-11" db="EMBL/GenBank/DDBJ databases">
        <title>Haplotype-resolved cattle genomes.</title>
        <authorList>
            <person name="Low W.Y."/>
            <person name="Tearle R."/>
            <person name="Bickhart D.M."/>
            <person name="Rosen B.D."/>
            <person name="Koren S."/>
            <person name="Rhie A."/>
            <person name="Hiendleder S."/>
            <person name="Phillippy A.M."/>
            <person name="Smith T.P.L."/>
            <person name="Williams J.L."/>
        </authorList>
    </citation>
    <scope>NUCLEOTIDE SEQUENCE [LARGE SCALE GENOMIC DNA]</scope>
</reference>
<dbReference type="GO" id="GO:0051603">
    <property type="term" value="P:proteolysis involved in protein catabolic process"/>
    <property type="evidence" value="ECO:0007669"/>
    <property type="project" value="UniProtKB-ARBA"/>
</dbReference>
<dbReference type="Pfam" id="PF00240">
    <property type="entry name" value="ubiquitin"/>
    <property type="match status" value="1"/>
</dbReference>
<keyword evidence="6" id="KW-0653">Protein transport</keyword>
<feature type="region of interest" description="Disordered" evidence="7">
    <location>
        <begin position="835"/>
        <end position="872"/>
    </location>
</feature>
<dbReference type="GO" id="GO:0004190">
    <property type="term" value="F:aspartic-type endopeptidase activity"/>
    <property type="evidence" value="ECO:0007669"/>
    <property type="project" value="UniProtKB-KW"/>
</dbReference>
<dbReference type="SMART" id="SM00165">
    <property type="entry name" value="UBA"/>
    <property type="match status" value="1"/>
</dbReference>
<proteinExistence type="inferred from homology"/>
<evidence type="ECO:0000313" key="11">
    <source>
        <dbReference type="Proteomes" id="UP000429181"/>
    </source>
</evidence>
<dbReference type="InterPro" id="IPR029071">
    <property type="entry name" value="Ubiquitin-like_domsf"/>
</dbReference>
<dbReference type="InterPro" id="IPR000626">
    <property type="entry name" value="Ubiquitin-like_dom"/>
</dbReference>
<feature type="compositionally biased region" description="Basic and acidic residues" evidence="7">
    <location>
        <begin position="572"/>
        <end position="582"/>
    </location>
</feature>
<dbReference type="GeneTree" id="ENSGT00390000005744"/>
<dbReference type="Gene3D" id="2.40.70.10">
    <property type="entry name" value="Acid Proteases"/>
    <property type="match status" value="1"/>
</dbReference>
<dbReference type="FunFam" id="3.10.20.90:FF:000107">
    <property type="entry name" value="protein DDI1 homolog 2 isoform X1"/>
    <property type="match status" value="1"/>
</dbReference>
<dbReference type="InterPro" id="IPR057273">
    <property type="entry name" value="Ddi1/2_HDD"/>
</dbReference>
<dbReference type="AlphaFoldDB" id="A0A4W2FLF8"/>
<dbReference type="Gene3D" id="3.10.20.90">
    <property type="entry name" value="Phosphatidylinositol 3-kinase Catalytic Subunit, Chain A, domain 1"/>
    <property type="match status" value="1"/>
</dbReference>
<feature type="compositionally biased region" description="Basic and acidic residues" evidence="7">
    <location>
        <begin position="552"/>
        <end position="561"/>
    </location>
</feature>
<evidence type="ECO:0000256" key="5">
    <source>
        <dbReference type="ARBA" id="ARBA00022801"/>
    </source>
</evidence>
<evidence type="ECO:0000313" key="10">
    <source>
        <dbReference type="Ensembl" id="ENSBIXP00005006444.1"/>
    </source>
</evidence>